<comment type="caution">
    <text evidence="2">The sequence shown here is derived from an EMBL/GenBank/DDBJ whole genome shotgun (WGS) entry which is preliminary data.</text>
</comment>
<evidence type="ECO:0000313" key="2">
    <source>
        <dbReference type="EMBL" id="GLR72622.1"/>
    </source>
</evidence>
<organism evidence="2 3">
    <name type="scientific">Agaribacter marinus</name>
    <dbReference type="NCBI Taxonomy" id="1431249"/>
    <lineage>
        <taxon>Bacteria</taxon>
        <taxon>Pseudomonadati</taxon>
        <taxon>Pseudomonadota</taxon>
        <taxon>Gammaproteobacteria</taxon>
        <taxon>Alteromonadales</taxon>
        <taxon>Alteromonadaceae</taxon>
        <taxon>Agaribacter</taxon>
    </lineage>
</organism>
<dbReference type="PROSITE" id="PS51819">
    <property type="entry name" value="VOC"/>
    <property type="match status" value="1"/>
</dbReference>
<protein>
    <submittedName>
        <fullName evidence="2">Glyoxalase</fullName>
    </submittedName>
</protein>
<evidence type="ECO:0000313" key="3">
    <source>
        <dbReference type="Proteomes" id="UP001156601"/>
    </source>
</evidence>
<accession>A0AA37T0K6</accession>
<gene>
    <name evidence="2" type="ORF">GCM10007852_35300</name>
</gene>
<dbReference type="InterPro" id="IPR029068">
    <property type="entry name" value="Glyas_Bleomycin-R_OHBP_Dase"/>
</dbReference>
<sequence>MEIQRLLTNIVTTDLEASKQFYTTLFSLNVSYDSDWFVHLVSLESKLELGLVNQDHDIVPAQVKSKVSGMYLTFVVEDVEAVYTALQSLTYEILQTPESTFYGQKRMLVLAPEGTVCDVSSPT</sequence>
<dbReference type="InterPro" id="IPR004360">
    <property type="entry name" value="Glyas_Fos-R_dOase_dom"/>
</dbReference>
<name>A0AA37T0K6_9ALTE</name>
<reference evidence="2" key="1">
    <citation type="journal article" date="2014" name="Int. J. Syst. Evol. Microbiol.">
        <title>Complete genome sequence of Corynebacterium casei LMG S-19264T (=DSM 44701T), isolated from a smear-ripened cheese.</title>
        <authorList>
            <consortium name="US DOE Joint Genome Institute (JGI-PGF)"/>
            <person name="Walter F."/>
            <person name="Albersmeier A."/>
            <person name="Kalinowski J."/>
            <person name="Ruckert C."/>
        </authorList>
    </citation>
    <scope>NUCLEOTIDE SEQUENCE</scope>
    <source>
        <strain evidence="2">NBRC 110023</strain>
    </source>
</reference>
<dbReference type="SUPFAM" id="SSF54593">
    <property type="entry name" value="Glyoxalase/Bleomycin resistance protein/Dihydroxybiphenyl dioxygenase"/>
    <property type="match status" value="1"/>
</dbReference>
<keyword evidence="3" id="KW-1185">Reference proteome</keyword>
<proteinExistence type="predicted"/>
<dbReference type="Gene3D" id="3.30.720.120">
    <property type="match status" value="1"/>
</dbReference>
<dbReference type="RefSeq" id="WP_284219033.1">
    <property type="nucleotide sequence ID" value="NZ_BSOT01000011.1"/>
</dbReference>
<feature type="domain" description="VOC" evidence="1">
    <location>
        <begin position="4"/>
        <end position="123"/>
    </location>
</feature>
<dbReference type="Pfam" id="PF00903">
    <property type="entry name" value="Glyoxalase"/>
    <property type="match status" value="1"/>
</dbReference>
<dbReference type="Gene3D" id="3.30.720.110">
    <property type="match status" value="1"/>
</dbReference>
<dbReference type="EMBL" id="BSOT01000011">
    <property type="protein sequence ID" value="GLR72622.1"/>
    <property type="molecule type" value="Genomic_DNA"/>
</dbReference>
<dbReference type="AlphaFoldDB" id="A0AA37T0K6"/>
<evidence type="ECO:0000259" key="1">
    <source>
        <dbReference type="PROSITE" id="PS51819"/>
    </source>
</evidence>
<dbReference type="Proteomes" id="UP001156601">
    <property type="component" value="Unassembled WGS sequence"/>
</dbReference>
<dbReference type="InterPro" id="IPR037523">
    <property type="entry name" value="VOC_core"/>
</dbReference>
<reference evidence="2" key="2">
    <citation type="submission" date="2023-01" db="EMBL/GenBank/DDBJ databases">
        <title>Draft genome sequence of Agaribacter marinus strain NBRC 110023.</title>
        <authorList>
            <person name="Sun Q."/>
            <person name="Mori K."/>
        </authorList>
    </citation>
    <scope>NUCLEOTIDE SEQUENCE</scope>
    <source>
        <strain evidence="2">NBRC 110023</strain>
    </source>
</reference>